<evidence type="ECO:0000313" key="9">
    <source>
        <dbReference type="Proteomes" id="UP000095728"/>
    </source>
</evidence>
<dbReference type="Pfam" id="PF06978">
    <property type="entry name" value="POP1_N"/>
    <property type="match status" value="1"/>
</dbReference>
<dbReference type="FunCoup" id="A0A1E5RNY7">
    <property type="interactions" value="135"/>
</dbReference>
<dbReference type="Pfam" id="PF22770">
    <property type="entry name" value="POP1_C"/>
    <property type="match status" value="1"/>
</dbReference>
<dbReference type="AlphaFoldDB" id="A0A1E5RNY7"/>
<feature type="compositionally biased region" description="Polar residues" evidence="4">
    <location>
        <begin position="51"/>
        <end position="61"/>
    </location>
</feature>
<dbReference type="InterPro" id="IPR055079">
    <property type="entry name" value="POP1_C"/>
</dbReference>
<dbReference type="Pfam" id="PF08170">
    <property type="entry name" value="POPLD"/>
    <property type="match status" value="1"/>
</dbReference>
<dbReference type="InterPro" id="IPR009723">
    <property type="entry name" value="Pop1_N"/>
</dbReference>
<keyword evidence="2" id="KW-0819">tRNA processing</keyword>
<dbReference type="PANTHER" id="PTHR22731">
    <property type="entry name" value="RIBONUCLEASES P/MRP PROTEIN SUBUNIT POP1"/>
    <property type="match status" value="1"/>
</dbReference>
<accession>A0A1E5RNY7</accession>
<feature type="domain" description="POPLD" evidence="6">
    <location>
        <begin position="619"/>
        <end position="724"/>
    </location>
</feature>
<feature type="region of interest" description="Disordered" evidence="4">
    <location>
        <begin position="1"/>
        <end position="83"/>
    </location>
</feature>
<keyword evidence="3" id="KW-0539">Nucleus</keyword>
<name>A0A1E5RNY7_9ASCO</name>
<evidence type="ECO:0000256" key="4">
    <source>
        <dbReference type="SAM" id="MobiDB-lite"/>
    </source>
</evidence>
<organism evidence="8 9">
    <name type="scientific">Hanseniaspora osmophila</name>
    <dbReference type="NCBI Taxonomy" id="56408"/>
    <lineage>
        <taxon>Eukaryota</taxon>
        <taxon>Fungi</taxon>
        <taxon>Dikarya</taxon>
        <taxon>Ascomycota</taxon>
        <taxon>Saccharomycotina</taxon>
        <taxon>Saccharomycetes</taxon>
        <taxon>Saccharomycodales</taxon>
        <taxon>Saccharomycodaceae</taxon>
        <taxon>Hanseniaspora</taxon>
    </lineage>
</organism>
<evidence type="ECO:0000313" key="8">
    <source>
        <dbReference type="EMBL" id="OEJ88590.1"/>
    </source>
</evidence>
<reference evidence="9" key="1">
    <citation type="journal article" date="2016" name="Genome Announc.">
        <title>Genome sequences of three species of Hanseniaspora isolated from spontaneous wine fermentations.</title>
        <authorList>
            <person name="Sternes P.R."/>
            <person name="Lee D."/>
            <person name="Kutyna D.R."/>
            <person name="Borneman A.R."/>
        </authorList>
    </citation>
    <scope>NUCLEOTIDE SEQUENCE [LARGE SCALE GENOMIC DNA]</scope>
    <source>
        <strain evidence="9">AWRI3579</strain>
    </source>
</reference>
<dbReference type="PANTHER" id="PTHR22731:SF3">
    <property type="entry name" value="RIBONUCLEASES P_MRP PROTEIN SUBUNIT POP1"/>
    <property type="match status" value="1"/>
</dbReference>
<proteinExistence type="predicted"/>
<dbReference type="GO" id="GO:0001682">
    <property type="term" value="P:tRNA 5'-leader removal"/>
    <property type="evidence" value="ECO:0007669"/>
    <property type="project" value="InterPro"/>
</dbReference>
<feature type="compositionally biased region" description="Low complexity" evidence="4">
    <location>
        <begin position="8"/>
        <end position="40"/>
    </location>
</feature>
<dbReference type="Proteomes" id="UP000095728">
    <property type="component" value="Unassembled WGS sequence"/>
</dbReference>
<dbReference type="EMBL" id="LPNM01000005">
    <property type="protein sequence ID" value="OEJ88590.1"/>
    <property type="molecule type" value="Genomic_DNA"/>
</dbReference>
<evidence type="ECO:0000256" key="3">
    <source>
        <dbReference type="ARBA" id="ARBA00023242"/>
    </source>
</evidence>
<evidence type="ECO:0000256" key="2">
    <source>
        <dbReference type="ARBA" id="ARBA00022694"/>
    </source>
</evidence>
<evidence type="ECO:0000259" key="6">
    <source>
        <dbReference type="Pfam" id="PF08170"/>
    </source>
</evidence>
<feature type="domain" description="Pop1 N-terminal" evidence="5">
    <location>
        <begin position="105"/>
        <end position="369"/>
    </location>
</feature>
<comment type="caution">
    <text evidence="8">The sequence shown here is derived from an EMBL/GenBank/DDBJ whole genome shotgun (WGS) entry which is preliminary data.</text>
</comment>
<dbReference type="InterPro" id="IPR012590">
    <property type="entry name" value="POPLD_dom"/>
</dbReference>
<dbReference type="GO" id="GO:0005655">
    <property type="term" value="C:nucleolar ribonuclease P complex"/>
    <property type="evidence" value="ECO:0007669"/>
    <property type="project" value="InterPro"/>
</dbReference>
<sequence>MDKRSATNSNNNNGKKPGNNNNGKQPGNNKNQKSLNNNQRNKLDRIRNARSIRTQIVASGNTHKHRRGGGNGFKSSGSNNNKRGYNSIERDIFSKDGGLLKVPEFINSRMFEIKQLEYSMKKSAKSSSTRCFQSLPRVMRRRTASHNIKRIPKRMRNRALREMVKGDQHITKGEKLTAPKQHLSKKNLYKLKMSVKILRLITKSKFMKNALPLKYYQTNLPQKFQLRKIMKIMKAHVRASSTTTTPTGGANTSSSISTTFPFQKNTMNNQLGHTDVTGINRLVTGSVELGQLVKSYKYAKRQAVNVWLPTHVWNAKRSHMMNLYGKKICYTPTQKCYKRTHRLGSPQSAQSDGCLIEDTCYMGKCVIESTDPMTNLVKLFKSKNDDLKIKNNNIFVNKETEKLGSIEKLVWIEKPNKLLLILHPSIYEKFFNLFLETFSHEINNLQTLSIHDCQYSIGSINLMGSNALLNLVKTFRSFQGKEESAAKEDIDFEKFVQLGASLRDFQLLKPDFSMSLQIFDPRLLKKPQLPNNINKYLKKDINDLLVDLHNTNVQQASNKNDVLKELCNPLQRYASYKNKSTLKELSKRYRAAVGQNFVGDFQKDVTIPVHLYKNAWGNGFTLLLPYHWVLPLWYQLNKIPRTYHIGLKQIQQLKYEMNVMDFPNDHLDTVAGYLNLVLKSHYSKELWLKKPSSKRLNYEKLKNLHFDDNRIRVGEVGDPFQPDFVFLRFLYFGLKYIVRKYPDLYENEQNVSLILPNQTSGMDLQTNQLDAKTVYDLIVHYNKLHTTVNKNMDFGSPIVAVPFSNSNGSTDNKVDILQFWSQFNSWKLPCTPVSISMVSRGHPTDNARLYRINKQNWDIYWKHYAENDKFNNHGNNNLENLKNNVIVKSQYLPKVQDLIGFVNAGTFNLSVGKGTGTGFILADWNSDAYCDKIGLLRNVGTDDYKLVKYEMVRL</sequence>
<dbReference type="InterPro" id="IPR039182">
    <property type="entry name" value="Pop1"/>
</dbReference>
<evidence type="ECO:0000259" key="7">
    <source>
        <dbReference type="Pfam" id="PF22770"/>
    </source>
</evidence>
<gene>
    <name evidence="8" type="ORF">AWRI3579_g594</name>
</gene>
<feature type="compositionally biased region" description="Low complexity" evidence="4">
    <location>
        <begin position="73"/>
        <end position="83"/>
    </location>
</feature>
<keyword evidence="9" id="KW-1185">Reference proteome</keyword>
<dbReference type="OrthoDB" id="442863at2759"/>
<evidence type="ECO:0000259" key="5">
    <source>
        <dbReference type="Pfam" id="PF06978"/>
    </source>
</evidence>
<dbReference type="STRING" id="56408.A0A1E5RNY7"/>
<comment type="subcellular location">
    <subcellularLocation>
        <location evidence="1">Nucleus</location>
    </subcellularLocation>
</comment>
<dbReference type="InParanoid" id="A0A1E5RNY7"/>
<dbReference type="GO" id="GO:0000172">
    <property type="term" value="C:ribonuclease MRP complex"/>
    <property type="evidence" value="ECO:0007669"/>
    <property type="project" value="InterPro"/>
</dbReference>
<feature type="domain" description="POP1 C-terminal" evidence="7">
    <location>
        <begin position="896"/>
        <end position="951"/>
    </location>
</feature>
<protein>
    <submittedName>
        <fullName evidence="8">Ribonucleases P/MRP protein subunit POP1</fullName>
    </submittedName>
</protein>
<evidence type="ECO:0000256" key="1">
    <source>
        <dbReference type="ARBA" id="ARBA00004123"/>
    </source>
</evidence>